<evidence type="ECO:0000256" key="2">
    <source>
        <dbReference type="ARBA" id="ARBA00005085"/>
    </source>
</evidence>
<dbReference type="Pfam" id="PF21948">
    <property type="entry name" value="LplA-B_cat"/>
    <property type="match status" value="1"/>
</dbReference>
<comment type="similarity">
    <text evidence="3">Belongs to the LplA family.</text>
</comment>
<dbReference type="GO" id="GO:0005739">
    <property type="term" value="C:mitochondrion"/>
    <property type="evidence" value="ECO:0007669"/>
    <property type="project" value="TreeGrafter"/>
</dbReference>
<dbReference type="GO" id="GO:0016874">
    <property type="term" value="F:ligase activity"/>
    <property type="evidence" value="ECO:0007669"/>
    <property type="project" value="UniProtKB-KW"/>
</dbReference>
<dbReference type="InterPro" id="IPR045864">
    <property type="entry name" value="aa-tRNA-synth_II/BPL/LPL"/>
</dbReference>
<dbReference type="InterPro" id="IPR004143">
    <property type="entry name" value="BPL_LPL_catalytic"/>
</dbReference>
<accession>A0A8H3IJ13</accession>
<name>A0A8H3IJ13_9LECA</name>
<dbReference type="EMBL" id="CAJPDS010000026">
    <property type="protein sequence ID" value="CAF9920603.1"/>
    <property type="molecule type" value="Genomic_DNA"/>
</dbReference>
<dbReference type="Gene3D" id="3.30.930.10">
    <property type="entry name" value="Bira Bifunctional Protein, Domain 2"/>
    <property type="match status" value="1"/>
</dbReference>
<evidence type="ECO:0000259" key="5">
    <source>
        <dbReference type="PROSITE" id="PS51733"/>
    </source>
</evidence>
<evidence type="ECO:0000256" key="1">
    <source>
        <dbReference type="ARBA" id="ARBA00003253"/>
    </source>
</evidence>
<evidence type="ECO:0000256" key="4">
    <source>
        <dbReference type="ARBA" id="ARBA00015925"/>
    </source>
</evidence>
<organism evidence="6 7">
    <name type="scientific">Heterodermia speciosa</name>
    <dbReference type="NCBI Taxonomy" id="116794"/>
    <lineage>
        <taxon>Eukaryota</taxon>
        <taxon>Fungi</taxon>
        <taxon>Dikarya</taxon>
        <taxon>Ascomycota</taxon>
        <taxon>Pezizomycotina</taxon>
        <taxon>Lecanoromycetes</taxon>
        <taxon>OSLEUM clade</taxon>
        <taxon>Lecanoromycetidae</taxon>
        <taxon>Caliciales</taxon>
        <taxon>Physciaceae</taxon>
        <taxon>Heterodermia</taxon>
    </lineage>
</organism>
<evidence type="ECO:0000313" key="6">
    <source>
        <dbReference type="EMBL" id="CAF9920603.1"/>
    </source>
</evidence>
<comment type="function">
    <text evidence="1">Catalyzes both the ATP-dependent activation of exogenously supplied lipoate to lipoyl-AMP and the transfer of the activated lipoyl onto the lipoyl domains of lipoate-dependent enzymes.</text>
</comment>
<sequence length="333" mass="37404">MTLRPLLSRSLHSRSTQSSQLINLISDARWKYQIWTSRSQDPFLNLSIEHYLLQNTPRDSTVLFLYINKPCVVIGRNQNPWLEADLRVVGQDAKSSVDSKEAGIQLVRRRSGGGTVFHDEQNANYSVICPTADFSRDKHAEMVARAMRGFNARARVNERHDIVLDQGELSAELPGPDTEDMHRTAYYSDDEPSLKVSGSAFKLTRHRSLHHGTCLLGSDLAMMKKCLRSDARPFLKARGVDSVRSLVGNVFSDSVKGDKDAFMRAVRDQFRVLYGLNEGVTDSRILRGPPDTDDSYRNPDHLLFAVGNEMLTAVENGMAELKVGTPIDWVNVK</sequence>
<dbReference type="SUPFAM" id="SSF55681">
    <property type="entry name" value="Class II aaRS and biotin synthetases"/>
    <property type="match status" value="1"/>
</dbReference>
<proteinExistence type="inferred from homology"/>
<dbReference type="AlphaFoldDB" id="A0A8H3IJ13"/>
<dbReference type="CDD" id="cd16443">
    <property type="entry name" value="LplA"/>
    <property type="match status" value="1"/>
</dbReference>
<evidence type="ECO:0000313" key="7">
    <source>
        <dbReference type="Proteomes" id="UP000664521"/>
    </source>
</evidence>
<protein>
    <recommendedName>
        <fullName evidence="4">Putative lipoate-protein ligase A</fullName>
    </recommendedName>
</protein>
<dbReference type="InterPro" id="IPR004562">
    <property type="entry name" value="LipoylTrfase_LipoateP_Ligase"/>
</dbReference>
<comment type="pathway">
    <text evidence="2">Protein modification; protein lipoylation via exogenous pathway; protein N(6)-(lipoyl)lysine from lipoate: step 2/2.</text>
</comment>
<gene>
    <name evidence="6" type="primary">AIM22</name>
    <name evidence="6" type="ORF">HETSPECPRED_004309</name>
</gene>
<dbReference type="OrthoDB" id="201621at2759"/>
<keyword evidence="6" id="KW-0436">Ligase</keyword>
<dbReference type="PANTHER" id="PTHR12561:SF3">
    <property type="entry name" value="LIPOYLTRANSFERASE 1, MITOCHONDRIAL"/>
    <property type="match status" value="1"/>
</dbReference>
<dbReference type="GO" id="GO:0017118">
    <property type="term" value="F:lipoyltransferase activity"/>
    <property type="evidence" value="ECO:0007669"/>
    <property type="project" value="TreeGrafter"/>
</dbReference>
<dbReference type="PROSITE" id="PS51733">
    <property type="entry name" value="BPL_LPL_CATALYTIC"/>
    <property type="match status" value="1"/>
</dbReference>
<evidence type="ECO:0000256" key="3">
    <source>
        <dbReference type="ARBA" id="ARBA00008242"/>
    </source>
</evidence>
<dbReference type="PANTHER" id="PTHR12561">
    <property type="entry name" value="LIPOATE-PROTEIN LIGASE"/>
    <property type="match status" value="1"/>
</dbReference>
<reference evidence="6" key="1">
    <citation type="submission" date="2021-03" db="EMBL/GenBank/DDBJ databases">
        <authorList>
            <person name="Tagirdzhanova G."/>
        </authorList>
    </citation>
    <scope>NUCLEOTIDE SEQUENCE</scope>
</reference>
<feature type="domain" description="BPL/LPL catalytic" evidence="5">
    <location>
        <begin position="57"/>
        <end position="259"/>
    </location>
</feature>
<dbReference type="GO" id="GO:0009249">
    <property type="term" value="P:protein lipoylation"/>
    <property type="evidence" value="ECO:0007669"/>
    <property type="project" value="InterPro"/>
</dbReference>
<dbReference type="UniPathway" id="UPA00537">
    <property type="reaction ID" value="UER00595"/>
</dbReference>
<keyword evidence="7" id="KW-1185">Reference proteome</keyword>
<dbReference type="Proteomes" id="UP000664521">
    <property type="component" value="Unassembled WGS sequence"/>
</dbReference>
<comment type="caution">
    <text evidence="6">The sequence shown here is derived from an EMBL/GenBank/DDBJ whole genome shotgun (WGS) entry which is preliminary data.</text>
</comment>